<dbReference type="InterPro" id="IPR011992">
    <property type="entry name" value="EF-hand-dom_pair"/>
</dbReference>
<feature type="region of interest" description="Disordered" evidence="1">
    <location>
        <begin position="58"/>
        <end position="80"/>
    </location>
</feature>
<evidence type="ECO:0000313" key="4">
    <source>
        <dbReference type="WBParaSite" id="snap_masked-unitig_42753-processed-gene-0.0-mRNA-1"/>
    </source>
</evidence>
<dbReference type="AlphaFoldDB" id="A0A1I8JRF9"/>
<organism evidence="3 4">
    <name type="scientific">Macrostomum lignano</name>
    <dbReference type="NCBI Taxonomy" id="282301"/>
    <lineage>
        <taxon>Eukaryota</taxon>
        <taxon>Metazoa</taxon>
        <taxon>Spiralia</taxon>
        <taxon>Lophotrochozoa</taxon>
        <taxon>Platyhelminthes</taxon>
        <taxon>Rhabditophora</taxon>
        <taxon>Macrostomorpha</taxon>
        <taxon>Macrostomida</taxon>
        <taxon>Macrostomidae</taxon>
        <taxon>Macrostomum</taxon>
    </lineage>
</organism>
<feature type="compositionally biased region" description="Acidic residues" evidence="1">
    <location>
        <begin position="11"/>
        <end position="22"/>
    </location>
</feature>
<proteinExistence type="predicted"/>
<dbReference type="WBParaSite" id="snap_masked-unitig_42753-processed-gene-0.0-mRNA-1">
    <property type="protein sequence ID" value="snap_masked-unitig_42753-processed-gene-0.0-mRNA-1"/>
    <property type="gene ID" value="snap_masked-unitig_42753-processed-gene-0.0"/>
</dbReference>
<sequence>MQNLGERLTAEEVEAMIEEADTDRDGPGELRRVCQDHGRLCWRRRVVAVAAAVAPTKIKANPGAATGSGGPCRSKEGTAV</sequence>
<dbReference type="PROSITE" id="PS50222">
    <property type="entry name" value="EF_HAND_2"/>
    <property type="match status" value="1"/>
</dbReference>
<dbReference type="SUPFAM" id="SSF47473">
    <property type="entry name" value="EF-hand"/>
    <property type="match status" value="1"/>
</dbReference>
<feature type="region of interest" description="Disordered" evidence="1">
    <location>
        <begin position="1"/>
        <end position="30"/>
    </location>
</feature>
<dbReference type="InterPro" id="IPR002048">
    <property type="entry name" value="EF_hand_dom"/>
</dbReference>
<feature type="domain" description="EF-hand" evidence="2">
    <location>
        <begin position="8"/>
        <end position="40"/>
    </location>
</feature>
<evidence type="ECO:0000313" key="3">
    <source>
        <dbReference type="Proteomes" id="UP000095280"/>
    </source>
</evidence>
<evidence type="ECO:0000256" key="1">
    <source>
        <dbReference type="SAM" id="MobiDB-lite"/>
    </source>
</evidence>
<reference evidence="4" key="1">
    <citation type="submission" date="2016-11" db="UniProtKB">
        <authorList>
            <consortium name="WormBaseParasite"/>
        </authorList>
    </citation>
    <scope>IDENTIFICATION</scope>
</reference>
<dbReference type="GO" id="GO:0005509">
    <property type="term" value="F:calcium ion binding"/>
    <property type="evidence" value="ECO:0007669"/>
    <property type="project" value="InterPro"/>
</dbReference>
<protein>
    <submittedName>
        <fullName evidence="4">EF-hand domain-containing protein</fullName>
    </submittedName>
</protein>
<evidence type="ECO:0000259" key="2">
    <source>
        <dbReference type="PROSITE" id="PS50222"/>
    </source>
</evidence>
<accession>A0A1I8JRF9</accession>
<dbReference type="Gene3D" id="1.10.238.10">
    <property type="entry name" value="EF-hand"/>
    <property type="match status" value="1"/>
</dbReference>
<dbReference type="Proteomes" id="UP000095280">
    <property type="component" value="Unplaced"/>
</dbReference>
<keyword evidence="3" id="KW-1185">Reference proteome</keyword>
<name>A0A1I8JRF9_9PLAT</name>